<name>A0ABU0B3M9_9FIRM</name>
<evidence type="ECO:0000313" key="2">
    <source>
        <dbReference type="EMBL" id="MDQ0287322.1"/>
    </source>
</evidence>
<dbReference type="RefSeq" id="WP_307403186.1">
    <property type="nucleotide sequence ID" value="NZ_JAUSUX010000023.1"/>
</dbReference>
<organism evidence="2 3">
    <name type="scientific">Desulfofundulus luciae</name>
    <dbReference type="NCBI Taxonomy" id="74702"/>
    <lineage>
        <taxon>Bacteria</taxon>
        <taxon>Bacillati</taxon>
        <taxon>Bacillota</taxon>
        <taxon>Clostridia</taxon>
        <taxon>Eubacteriales</taxon>
        <taxon>Peptococcaceae</taxon>
        <taxon>Desulfofundulus</taxon>
    </lineage>
</organism>
<accession>A0ABU0B3M9</accession>
<comment type="caution">
    <text evidence="2">The sequence shown here is derived from an EMBL/GenBank/DDBJ whole genome shotgun (WGS) entry which is preliminary data.</text>
</comment>
<keyword evidence="3" id="KW-1185">Reference proteome</keyword>
<dbReference type="PANTHER" id="PTHR40101">
    <property type="entry name" value="CONSERVED PROTEIN"/>
    <property type="match status" value="1"/>
</dbReference>
<feature type="domain" description="DUF2148" evidence="1">
    <location>
        <begin position="137"/>
        <end position="192"/>
    </location>
</feature>
<dbReference type="Proteomes" id="UP001225644">
    <property type="component" value="Unassembled WGS sequence"/>
</dbReference>
<sequence>MAILELTKAEKEKILVDIARLAAAAGEGAQRICGGPSNIKSVILTGEDIANIRDAILPLCGDDGRLNMYMYGDWKGLDEVIKNDEPMAILVMGTDATRSHLGWNCGACGFATCGEFNKHAREVREGPTRGRGTAQGGPCCMWLLQDFGIAVVTAAAAVYEMGVPTRIHTSFGSMAVACGYLDGCMQALGISVGPWRLGTWDEWYNRPTMKGTFSLEDIYGDLWRCFPTHFAGFNGRGRPLTKTDPAWQAKGIYCAHVYDEEYENKRKAAGAKFAEVTAQIRQKVQERRQQGGK</sequence>
<dbReference type="PANTHER" id="PTHR40101:SF1">
    <property type="entry name" value="4FE-4S DOMAIN-CONTAINING PROTEIN"/>
    <property type="match status" value="1"/>
</dbReference>
<proteinExistence type="predicted"/>
<dbReference type="EMBL" id="JAUSUX010000023">
    <property type="protein sequence ID" value="MDQ0287322.1"/>
    <property type="molecule type" value="Genomic_DNA"/>
</dbReference>
<gene>
    <name evidence="2" type="ORF">J2Z49_002443</name>
</gene>
<evidence type="ECO:0000313" key="3">
    <source>
        <dbReference type="Proteomes" id="UP001225644"/>
    </source>
</evidence>
<reference evidence="2 3" key="1">
    <citation type="submission" date="2023-07" db="EMBL/GenBank/DDBJ databases">
        <title>Genomic Encyclopedia of Type Strains, Phase IV (KMG-IV): sequencing the most valuable type-strain genomes for metagenomic binning, comparative biology and taxonomic classification.</title>
        <authorList>
            <person name="Goeker M."/>
        </authorList>
    </citation>
    <scope>NUCLEOTIDE SEQUENCE [LARGE SCALE GENOMIC DNA]</scope>
    <source>
        <strain evidence="2 3">DSM 12396</strain>
    </source>
</reference>
<dbReference type="InterPro" id="IPR019224">
    <property type="entry name" value="DUF2148"/>
</dbReference>
<evidence type="ECO:0000259" key="1">
    <source>
        <dbReference type="Pfam" id="PF09918"/>
    </source>
</evidence>
<dbReference type="Pfam" id="PF09918">
    <property type="entry name" value="DUF2148"/>
    <property type="match status" value="1"/>
</dbReference>
<protein>
    <submittedName>
        <fullName evidence="2">Ferredoxin-like protein</fullName>
    </submittedName>
</protein>